<gene>
    <name evidence="2" type="primary">dbp</name>
    <name evidence="2" type="ORF">SENV_ORF114</name>
</gene>
<proteinExistence type="predicted"/>
<dbReference type="EMBL" id="MH370144">
    <property type="protein sequence ID" value="AYN45074.1"/>
    <property type="molecule type" value="Genomic_DNA"/>
</dbReference>
<keyword evidence="3" id="KW-1185">Reference proteome</keyword>
<dbReference type="Pfam" id="PF04786">
    <property type="entry name" value="Baculo_DNA_bind"/>
    <property type="match status" value="1"/>
</dbReference>
<dbReference type="RefSeq" id="YP_010797878.1">
    <property type="nucleotide sequence ID" value="NC_076246.1"/>
</dbReference>
<sequence length="326" mass="37894">MASKRPAAEQQQENNKRLHVEELKQEDTQLSLYNSEEKNDDDEVHHPDGNKMLCIFKTPTFTRQLTWIDKLCYNLDMKNLTVLRCETAFNKLFESLNFLRDSVSLDQCMKTDFTPEISDRIVIVQPVSPRIVYTVGKLVKGGAMPFYFFDFVKIRLCSGKYGHFFSVTWTKQYIHNELFGKLIIKYNNWDDDTMKLQNVAYVNFKNNSLSAKTALARKFFDIKYEQNQKNYMTGHLAKAVVCEPFSVDRFDELFKFETSTTTAQSKDGTVQSSCSEEVEMLAGIIIEGFKQSKEDMKLETVTSKKLQEKTYSLSIKPMVFFKIEEI</sequence>
<dbReference type="KEGG" id="vg:80535870"/>
<dbReference type="GeneID" id="80535870"/>
<accession>A0A3G2JU45</accession>
<protein>
    <submittedName>
        <fullName evidence="2">Dbp</fullName>
    </submittedName>
</protein>
<reference evidence="2 3" key="1">
    <citation type="submission" date="2018-05" db="EMBL/GenBank/DDBJ databases">
        <title>The genome sequence of a novel Spodoptera exigua multiple nucleopolyhedrovirus, SeMNPV-QD, isolated from Qingdao, China.</title>
        <authorList>
            <person name="Chen Y."/>
            <person name="Qi B."/>
            <person name="Zheng G."/>
            <person name="Zhang Y."/>
            <person name="Li C."/>
        </authorList>
    </citation>
    <scope>NUCLEOTIDE SEQUENCE [LARGE SCALE GENOMIC DNA]</scope>
    <source>
        <strain evidence="2">SeMNPV-QD</strain>
    </source>
</reference>
<feature type="region of interest" description="Disordered" evidence="1">
    <location>
        <begin position="1"/>
        <end position="24"/>
    </location>
</feature>
<evidence type="ECO:0000313" key="3">
    <source>
        <dbReference type="Proteomes" id="UP000676073"/>
    </source>
</evidence>
<evidence type="ECO:0000256" key="1">
    <source>
        <dbReference type="SAM" id="MobiDB-lite"/>
    </source>
</evidence>
<name>A0A3G2JU45_9ABAC</name>
<dbReference type="Proteomes" id="UP000676073">
    <property type="component" value="Segment"/>
</dbReference>
<dbReference type="InterPro" id="IPR006871">
    <property type="entry name" value="ssDNA-bd_baculovirus"/>
</dbReference>
<organism evidence="2 3">
    <name type="scientific">Spodoptera exigua multiple nucleopolyhedrovirus</name>
    <dbReference type="NCBI Taxonomy" id="10454"/>
    <lineage>
        <taxon>Viruses</taxon>
        <taxon>Viruses incertae sedis</taxon>
        <taxon>Naldaviricetes</taxon>
        <taxon>Lefavirales</taxon>
        <taxon>Baculoviridae</taxon>
        <taxon>Alphabaculovirus</taxon>
    </lineage>
</organism>
<feature type="compositionally biased region" description="Basic and acidic residues" evidence="1">
    <location>
        <begin position="14"/>
        <end position="24"/>
    </location>
</feature>
<evidence type="ECO:0000313" key="2">
    <source>
        <dbReference type="EMBL" id="AYN45074.1"/>
    </source>
</evidence>